<evidence type="ECO:0000313" key="2">
    <source>
        <dbReference type="Proteomes" id="UP000299102"/>
    </source>
</evidence>
<proteinExistence type="predicted"/>
<dbReference type="AlphaFoldDB" id="A0A4C1UV48"/>
<dbReference type="Proteomes" id="UP000299102">
    <property type="component" value="Unassembled WGS sequence"/>
</dbReference>
<sequence length="161" mass="18231">MNKYRTLFPLFASSIAQENRVDRGSDRRPARLAAVAVSRLVVFPTPNLSKAFVKKKSGADRDRHFLGIIQSSRSIFFSGHSPAALSYCHPVVSPGYFPYPIHHLVHKASHIENSTMFADHKTVCPSPRVNINTDWPHARVMVYPEPSKDWLQAIKNLLRLK</sequence>
<dbReference type="EMBL" id="BGZK01000232">
    <property type="protein sequence ID" value="GBP30361.1"/>
    <property type="molecule type" value="Genomic_DNA"/>
</dbReference>
<gene>
    <name evidence="1" type="ORF">EVAR_18160_1</name>
</gene>
<keyword evidence="2" id="KW-1185">Reference proteome</keyword>
<accession>A0A4C1UV48</accession>
<name>A0A4C1UV48_EUMVA</name>
<evidence type="ECO:0000313" key="1">
    <source>
        <dbReference type="EMBL" id="GBP30361.1"/>
    </source>
</evidence>
<comment type="caution">
    <text evidence="1">The sequence shown here is derived from an EMBL/GenBank/DDBJ whole genome shotgun (WGS) entry which is preliminary data.</text>
</comment>
<organism evidence="1 2">
    <name type="scientific">Eumeta variegata</name>
    <name type="common">Bagworm moth</name>
    <name type="synonym">Eumeta japonica</name>
    <dbReference type="NCBI Taxonomy" id="151549"/>
    <lineage>
        <taxon>Eukaryota</taxon>
        <taxon>Metazoa</taxon>
        <taxon>Ecdysozoa</taxon>
        <taxon>Arthropoda</taxon>
        <taxon>Hexapoda</taxon>
        <taxon>Insecta</taxon>
        <taxon>Pterygota</taxon>
        <taxon>Neoptera</taxon>
        <taxon>Endopterygota</taxon>
        <taxon>Lepidoptera</taxon>
        <taxon>Glossata</taxon>
        <taxon>Ditrysia</taxon>
        <taxon>Tineoidea</taxon>
        <taxon>Psychidae</taxon>
        <taxon>Oiketicinae</taxon>
        <taxon>Eumeta</taxon>
    </lineage>
</organism>
<reference evidence="1 2" key="1">
    <citation type="journal article" date="2019" name="Commun. Biol.">
        <title>The bagworm genome reveals a unique fibroin gene that provides high tensile strength.</title>
        <authorList>
            <person name="Kono N."/>
            <person name="Nakamura H."/>
            <person name="Ohtoshi R."/>
            <person name="Tomita M."/>
            <person name="Numata K."/>
            <person name="Arakawa K."/>
        </authorList>
    </citation>
    <scope>NUCLEOTIDE SEQUENCE [LARGE SCALE GENOMIC DNA]</scope>
</reference>
<protein>
    <submittedName>
        <fullName evidence="1">Uncharacterized protein</fullName>
    </submittedName>
</protein>